<dbReference type="InterPro" id="IPR027417">
    <property type="entry name" value="P-loop_NTPase"/>
</dbReference>
<feature type="domain" description="Nephrocystin 3-like N-terminal" evidence="3">
    <location>
        <begin position="279"/>
        <end position="447"/>
    </location>
</feature>
<evidence type="ECO:0008006" key="7">
    <source>
        <dbReference type="Google" id="ProtNLM"/>
    </source>
</evidence>
<protein>
    <recommendedName>
        <fullName evidence="7">NACHT domain-containing protein</fullName>
    </recommendedName>
</protein>
<dbReference type="AlphaFoldDB" id="A0AA39Z9M6"/>
<keyword evidence="2" id="KW-0175">Coiled coil</keyword>
<name>A0AA39Z9M6_9PEZI</name>
<evidence type="ECO:0000259" key="4">
    <source>
        <dbReference type="Pfam" id="PF25053"/>
    </source>
</evidence>
<gene>
    <name evidence="5" type="ORF">QBC41DRAFT_145881</name>
</gene>
<sequence>MDPLTSISLVANIAAFVDFGFKIVSAAREVGSSTNGTTVTNVNAEVLTINFRTAIAKIKDSRLIGDSESDGGRLIALVAECERLSDELLRLLDSLKAKKPGSRRHVFAIAFRNMMKRGEREALEARLDRCRNQLQLEIAQRTSEKSLERLEAIAASGECQTDELRIIKRSLQSLHHFDSTPPTEFDSTLFKGLNTLLKLCGQAFESVALARLLASIGFEKMTDRLENIVEAHATTFNWLVDASEAVDPKASLGDLESLEAQEWLRYTEVQDSYRTASRQALTSWFSRGDGIFHIFGKPGSGKSTLLKHLLNHPAVHKMLEEWAGAKALVMGSFFFWKGGSDGQKTFPGLYRSLLCSVLKQCPELVATTIPSAWQFCLQGGNVQLTDSEVRRAFLDIIERDETFTHRKFIFFIDGLDEFEGDDTGLVRTLLGWTRLRPDAIKICVSSRELPLFQERFSSCPKLRLHEVTSLDIMGYVKTTLEENEDLSAALDHSLTLRLGQKIIAKAEGVLLWVSLVLRIVERGLVQEDNPKDLEAKIDGLPTELEELFMVIFKAIEREAHPIDRQRAMITLCVCLTRTHHHLPDAPLYQLSFLDDYESDRNFVFKDLGPSTAIEDEERLRKCRKQVTGRCRGLVSVTTTSSNEPDVVIPTRRAEVVAITHRSLIEFFSKPEVSGAIQLQTRGFSVTEFSCRSLVAQLITEPDPGSIQESHFHSDILTLFHIVWYTGSMNTSTVTQVLLDLQTMPFIASSLAVPIHEHYRPMDYSWPFIWCNGAIHTRTAAHKHDRTALEIVIFLALKYGLPEVLDPPKALTESVFARAAQSLGPQHLFMRSFDTLLGLIWSSLTGVGVTGSFWDQLFFTKYKRLLRSMAICLRDGASPNLSVQWEQRCLWREGVTPPTLWEILIWTALCGWDPPGGRRSLGEGQEWVSCILPMWVLFLAHGADTTFKLKVDPGHSVTVYEDAISVVALFGKEKEERFTPLFIPRSQNDAVDMALRKDGFLNLSDITSLLFLQEFERFKPLLDVKETSAQNDKIKRSDFLKSFGLDLEHWNPPPPSPTIVLFPQLLNFCITKGNIDDDYPCAVDDPDRGVVVYTSEAIVPRDPENPAHAALTMVDRHK</sequence>
<dbReference type="Pfam" id="PF24883">
    <property type="entry name" value="NPHP3_N"/>
    <property type="match status" value="1"/>
</dbReference>
<dbReference type="InterPro" id="IPR056693">
    <property type="entry name" value="DUF7791"/>
</dbReference>
<reference evidence="5" key="1">
    <citation type="submission" date="2023-06" db="EMBL/GenBank/DDBJ databases">
        <title>Genome-scale phylogeny and comparative genomics of the fungal order Sordariales.</title>
        <authorList>
            <consortium name="Lawrence Berkeley National Laboratory"/>
            <person name="Hensen N."/>
            <person name="Bonometti L."/>
            <person name="Westerberg I."/>
            <person name="Brannstrom I.O."/>
            <person name="Guillou S."/>
            <person name="Cros-Aarteil S."/>
            <person name="Calhoun S."/>
            <person name="Haridas S."/>
            <person name="Kuo A."/>
            <person name="Mondo S."/>
            <person name="Pangilinan J."/>
            <person name="Riley R."/>
            <person name="Labutti K."/>
            <person name="Andreopoulos B."/>
            <person name="Lipzen A."/>
            <person name="Chen C."/>
            <person name="Yanf M."/>
            <person name="Daum C."/>
            <person name="Ng V."/>
            <person name="Clum A."/>
            <person name="Steindorff A."/>
            <person name="Ohm R."/>
            <person name="Martin F."/>
            <person name="Silar P."/>
            <person name="Natvig D."/>
            <person name="Lalanne C."/>
            <person name="Gautier V."/>
            <person name="Ament-Velasquez S.L."/>
            <person name="Kruys A."/>
            <person name="Hutchinson M.I."/>
            <person name="Powell A.J."/>
            <person name="Barry K."/>
            <person name="Miller A.N."/>
            <person name="Grigoriev I.V."/>
            <person name="Debuchy R."/>
            <person name="Gladieux P."/>
            <person name="Thoren M.H."/>
            <person name="Johannesson H."/>
        </authorList>
    </citation>
    <scope>NUCLEOTIDE SEQUENCE</scope>
    <source>
        <strain evidence="5">CBS 307.81</strain>
    </source>
</reference>
<evidence type="ECO:0000313" key="6">
    <source>
        <dbReference type="Proteomes" id="UP001174997"/>
    </source>
</evidence>
<comment type="caution">
    <text evidence="5">The sequence shown here is derived from an EMBL/GenBank/DDBJ whole genome shotgun (WGS) entry which is preliminary data.</text>
</comment>
<dbReference type="PANTHER" id="PTHR10039">
    <property type="entry name" value="AMELOGENIN"/>
    <property type="match status" value="1"/>
</dbReference>
<dbReference type="Pfam" id="PF25053">
    <property type="entry name" value="DUF7791"/>
    <property type="match status" value="1"/>
</dbReference>
<evidence type="ECO:0000313" key="5">
    <source>
        <dbReference type="EMBL" id="KAK0666881.1"/>
    </source>
</evidence>
<keyword evidence="6" id="KW-1185">Reference proteome</keyword>
<dbReference type="SUPFAM" id="SSF52540">
    <property type="entry name" value="P-loop containing nucleoside triphosphate hydrolases"/>
    <property type="match status" value="1"/>
</dbReference>
<dbReference type="EMBL" id="JAULSY010000081">
    <property type="protein sequence ID" value="KAK0666881.1"/>
    <property type="molecule type" value="Genomic_DNA"/>
</dbReference>
<evidence type="ECO:0000256" key="2">
    <source>
        <dbReference type="SAM" id="Coils"/>
    </source>
</evidence>
<feature type="coiled-coil region" evidence="2">
    <location>
        <begin position="78"/>
        <end position="140"/>
    </location>
</feature>
<dbReference type="PANTHER" id="PTHR10039:SF5">
    <property type="entry name" value="NACHT DOMAIN-CONTAINING PROTEIN"/>
    <property type="match status" value="1"/>
</dbReference>
<dbReference type="InterPro" id="IPR056884">
    <property type="entry name" value="NPHP3-like_N"/>
</dbReference>
<feature type="domain" description="DUF7791" evidence="4">
    <location>
        <begin position="564"/>
        <end position="699"/>
    </location>
</feature>
<dbReference type="Proteomes" id="UP001174997">
    <property type="component" value="Unassembled WGS sequence"/>
</dbReference>
<organism evidence="5 6">
    <name type="scientific">Cercophora samala</name>
    <dbReference type="NCBI Taxonomy" id="330535"/>
    <lineage>
        <taxon>Eukaryota</taxon>
        <taxon>Fungi</taxon>
        <taxon>Dikarya</taxon>
        <taxon>Ascomycota</taxon>
        <taxon>Pezizomycotina</taxon>
        <taxon>Sordariomycetes</taxon>
        <taxon>Sordariomycetidae</taxon>
        <taxon>Sordariales</taxon>
        <taxon>Lasiosphaeriaceae</taxon>
        <taxon>Cercophora</taxon>
    </lineage>
</organism>
<dbReference type="Gene3D" id="3.40.50.300">
    <property type="entry name" value="P-loop containing nucleotide triphosphate hydrolases"/>
    <property type="match status" value="1"/>
</dbReference>
<keyword evidence="1" id="KW-0677">Repeat</keyword>
<evidence type="ECO:0000256" key="1">
    <source>
        <dbReference type="ARBA" id="ARBA00022737"/>
    </source>
</evidence>
<evidence type="ECO:0000259" key="3">
    <source>
        <dbReference type="Pfam" id="PF24883"/>
    </source>
</evidence>
<proteinExistence type="predicted"/>
<accession>A0AA39Z9M6</accession>